<dbReference type="Proteomes" id="UP000663864">
    <property type="component" value="Unassembled WGS sequence"/>
</dbReference>
<dbReference type="GO" id="GO:0036038">
    <property type="term" value="C:MKS complex"/>
    <property type="evidence" value="ECO:0007669"/>
    <property type="project" value="InterPro"/>
</dbReference>
<keyword evidence="1" id="KW-0812">Transmembrane</keyword>
<dbReference type="PANTHER" id="PTHR21274">
    <property type="entry name" value="MECKELIN"/>
    <property type="match status" value="1"/>
</dbReference>
<dbReference type="AlphaFoldDB" id="A0A814FA72"/>
<organism evidence="2 4">
    <name type="scientific">Rotaria sordida</name>
    <dbReference type="NCBI Taxonomy" id="392033"/>
    <lineage>
        <taxon>Eukaryota</taxon>
        <taxon>Metazoa</taxon>
        <taxon>Spiralia</taxon>
        <taxon>Gnathifera</taxon>
        <taxon>Rotifera</taxon>
        <taxon>Eurotatoria</taxon>
        <taxon>Bdelloidea</taxon>
        <taxon>Philodinida</taxon>
        <taxon>Philodinidae</taxon>
        <taxon>Rotaria</taxon>
    </lineage>
</organism>
<feature type="transmembrane region" description="Helical" evidence="1">
    <location>
        <begin position="435"/>
        <end position="453"/>
    </location>
</feature>
<gene>
    <name evidence="3" type="ORF">JBS370_LOCUS9094</name>
    <name evidence="2" type="ORF">ZHD862_LOCUS11571</name>
</gene>
<reference evidence="2" key="1">
    <citation type="submission" date="2021-02" db="EMBL/GenBank/DDBJ databases">
        <authorList>
            <person name="Nowell W R."/>
        </authorList>
    </citation>
    <scope>NUCLEOTIDE SEQUENCE</scope>
</reference>
<feature type="transmembrane region" description="Helical" evidence="1">
    <location>
        <begin position="12"/>
        <end position="30"/>
    </location>
</feature>
<dbReference type="EMBL" id="CAJOBD010000602">
    <property type="protein sequence ID" value="CAF3694672.1"/>
    <property type="molecule type" value="Genomic_DNA"/>
</dbReference>
<comment type="caution">
    <text evidence="2">The sequence shown here is derived from an EMBL/GenBank/DDBJ whole genome shotgun (WGS) entry which is preliminary data.</text>
</comment>
<sequence>MDVEIQHRNTLISFGALSGAGLILAFIRTWKWFSRSGRDIIDLPTIGKFILYIFGIIGTILLLVTAGVSIYCLIFFKRQYDDSFLTNISALENLLRIFLIVAFILKTIDIIHLIIRQSTIDIFFMDWERPKADNRNSVSVWRTYFAANELNEIQTFRRINVSFQLFLVLLVLKVINLENIACAQIEISVFSTNVCNRGYVLIFRTAIGFLTLLGTAIIQYLVYTIFYQRFIEDKIINFIDLCAVSNISVFILDGNYHGYYIHGRSPHGMTDVNMKEILRNLYREENRMSGTRGLQNNSDEQIFIVKINRQFRRKYASLFQNYYNFNGPRKMREDFERYTNILLQSYQDLNIFLCGFIDHSLPSHEYVIRNRFFLEKILNYEFRAPPKSNFEGQIDNLLFVDNEKNFTNIFFYGEESTLFIWNIITFLFIDILARNYVLAAIITYIVNSIFVGIRDSFGRKNLSKKTLIPKNFLI</sequence>
<evidence type="ECO:0008006" key="5">
    <source>
        <dbReference type="Google" id="ProtNLM"/>
    </source>
</evidence>
<protein>
    <recommendedName>
        <fullName evidence="5">Meckelin</fullName>
    </recommendedName>
</protein>
<proteinExistence type="predicted"/>
<dbReference type="PANTHER" id="PTHR21274:SF0">
    <property type="entry name" value="MECKELIN"/>
    <property type="match status" value="1"/>
</dbReference>
<dbReference type="GO" id="GO:0060271">
    <property type="term" value="P:cilium assembly"/>
    <property type="evidence" value="ECO:0007669"/>
    <property type="project" value="InterPro"/>
</dbReference>
<accession>A0A814FA72</accession>
<evidence type="ECO:0000313" key="4">
    <source>
        <dbReference type="Proteomes" id="UP000663864"/>
    </source>
</evidence>
<feature type="transmembrane region" description="Helical" evidence="1">
    <location>
        <begin position="201"/>
        <end position="226"/>
    </location>
</feature>
<feature type="transmembrane region" description="Helical" evidence="1">
    <location>
        <begin position="409"/>
        <end position="429"/>
    </location>
</feature>
<keyword evidence="1" id="KW-1133">Transmembrane helix</keyword>
<feature type="transmembrane region" description="Helical" evidence="1">
    <location>
        <begin position="96"/>
        <end position="115"/>
    </location>
</feature>
<dbReference type="InterPro" id="IPR019170">
    <property type="entry name" value="Meckelin"/>
</dbReference>
<evidence type="ECO:0000256" key="1">
    <source>
        <dbReference type="SAM" id="Phobius"/>
    </source>
</evidence>
<name>A0A814FA72_9BILA</name>
<evidence type="ECO:0000313" key="2">
    <source>
        <dbReference type="EMBL" id="CAF0982335.1"/>
    </source>
</evidence>
<feature type="transmembrane region" description="Helical" evidence="1">
    <location>
        <begin position="50"/>
        <end position="76"/>
    </location>
</feature>
<dbReference type="Pfam" id="PF09773">
    <property type="entry name" value="Meckelin"/>
    <property type="match status" value="1"/>
</dbReference>
<dbReference type="EMBL" id="CAJNOT010000439">
    <property type="protein sequence ID" value="CAF0982335.1"/>
    <property type="molecule type" value="Genomic_DNA"/>
</dbReference>
<keyword evidence="1" id="KW-0472">Membrane</keyword>
<dbReference type="Proteomes" id="UP000663836">
    <property type="component" value="Unassembled WGS sequence"/>
</dbReference>
<feature type="transmembrane region" description="Helical" evidence="1">
    <location>
        <begin position="161"/>
        <end position="181"/>
    </location>
</feature>
<evidence type="ECO:0000313" key="3">
    <source>
        <dbReference type="EMBL" id="CAF3694672.1"/>
    </source>
</evidence>